<dbReference type="InterPro" id="IPR023578">
    <property type="entry name" value="Ras_GEF_dom_sf"/>
</dbReference>
<dbReference type="Proteomes" id="UP001057375">
    <property type="component" value="Unassembled WGS sequence"/>
</dbReference>
<dbReference type="InterPro" id="IPR000651">
    <property type="entry name" value="Ras-like_Gua-exchang_fac_N"/>
</dbReference>
<evidence type="ECO:0000256" key="2">
    <source>
        <dbReference type="PROSITE-ProRule" id="PRU00168"/>
    </source>
</evidence>
<dbReference type="InterPro" id="IPR001895">
    <property type="entry name" value="RASGEF_cat_dom"/>
</dbReference>
<evidence type="ECO:0000313" key="6">
    <source>
        <dbReference type="Proteomes" id="UP001057375"/>
    </source>
</evidence>
<dbReference type="Gene3D" id="1.10.840.10">
    <property type="entry name" value="Ras guanine-nucleotide exchange factors catalytic domain"/>
    <property type="match status" value="1"/>
</dbReference>
<dbReference type="PANTHER" id="PTHR23113:SF368">
    <property type="entry name" value="CELL DIVISION CONTROL PROTEIN 25"/>
    <property type="match status" value="1"/>
</dbReference>
<name>A0ABQ5KT64_9EUKA</name>
<dbReference type="PROSITE" id="PS50009">
    <property type="entry name" value="RASGEF_CAT"/>
    <property type="match status" value="1"/>
</dbReference>
<gene>
    <name evidence="5" type="ORF">ADUPG1_008770</name>
</gene>
<dbReference type="InterPro" id="IPR036964">
    <property type="entry name" value="RASGEF_cat_dom_sf"/>
</dbReference>
<evidence type="ECO:0000313" key="5">
    <source>
        <dbReference type="EMBL" id="GKT35657.1"/>
    </source>
</evidence>
<protein>
    <submittedName>
        <fullName evidence="5">Ras-like guanine nucleotide exchange factor like protein</fullName>
    </submittedName>
</protein>
<sequence length="602" mass="67804">MSWEAQLRKEKPDIKETEERLNRFLRSSILAPFIVGDHVPRSSSQECTRGLIDTISNDAILQLVMQYLKNQKYDASLAILEKESGIPYSGLSAEPCRLTAVARLATIVSDNIVSLALDKSPEAAKDLAHYLTKLDPTSSSLFSQELSSWSEFASNQDGLICDNTDPPSLSPSLMPYIQELITHSYVAPTIPCHVSAASFERIVQLMAGCGERDEQFNLMIIRTYPLYLSPMTFLSLLFDRFHIPPLPDVPLSCVKQVIKKIQQSIISILFNLLDHHFTSLDLEAVDLLRVFIDNVLSKYYRESAKKLREKLEEERSGVDPTQDLISMRSDVPTIKLQAEKEETSSGGIRSGHFDSPHFTTLPTSRPPTINDVSEQALAHHLCVRDQMLYKSVQLNELFKQQWTFPNASVVSPNIVKMTKTFNSTCMIVQSSIKSSTLDEKDRELIIPYWIRVGSLLLEAHNFHSLFAVVSGLISAHSEHEAMFARISTHKRKLFESLKTRVSSQSGFKAIRSALDALPASTSAIPYIGIYLTDLVFVDECHEDMVEDETAKAELINLEKCALYNKAFTSVLKFNRAEDYDTRGQGFDVGIEWLMKDLLHSDE</sequence>
<dbReference type="Pfam" id="PF00618">
    <property type="entry name" value="RasGEF_N"/>
    <property type="match status" value="1"/>
</dbReference>
<dbReference type="Gene3D" id="1.20.870.10">
    <property type="entry name" value="Son of sevenless (SoS) protein Chain: S domain 1"/>
    <property type="match status" value="1"/>
</dbReference>
<feature type="domain" description="N-terminal Ras-GEF" evidence="4">
    <location>
        <begin position="190"/>
        <end position="315"/>
    </location>
</feature>
<reference evidence="5" key="1">
    <citation type="submission" date="2022-03" db="EMBL/GenBank/DDBJ databases">
        <title>Draft genome sequence of Aduncisulcus paluster, a free-living microaerophilic Fornicata.</title>
        <authorList>
            <person name="Yuyama I."/>
            <person name="Kume K."/>
            <person name="Tamura T."/>
            <person name="Inagaki Y."/>
            <person name="Hashimoto T."/>
        </authorList>
    </citation>
    <scope>NUCLEOTIDE SEQUENCE</scope>
    <source>
        <strain evidence="5">NY0171</strain>
    </source>
</reference>
<accession>A0ABQ5KT64</accession>
<evidence type="ECO:0000259" key="4">
    <source>
        <dbReference type="PROSITE" id="PS50212"/>
    </source>
</evidence>
<proteinExistence type="predicted"/>
<dbReference type="PROSITE" id="PS50896">
    <property type="entry name" value="LISH"/>
    <property type="match status" value="1"/>
</dbReference>
<dbReference type="EMBL" id="BQXS01011037">
    <property type="protein sequence ID" value="GKT35657.1"/>
    <property type="molecule type" value="Genomic_DNA"/>
</dbReference>
<dbReference type="SMART" id="SM00147">
    <property type="entry name" value="RasGEF"/>
    <property type="match status" value="1"/>
</dbReference>
<organism evidence="5 6">
    <name type="scientific">Aduncisulcus paluster</name>
    <dbReference type="NCBI Taxonomy" id="2918883"/>
    <lineage>
        <taxon>Eukaryota</taxon>
        <taxon>Metamonada</taxon>
        <taxon>Carpediemonas-like organisms</taxon>
        <taxon>Aduncisulcus</taxon>
    </lineage>
</organism>
<keyword evidence="1 2" id="KW-0344">Guanine-nucleotide releasing factor</keyword>
<keyword evidence="6" id="KW-1185">Reference proteome</keyword>
<evidence type="ECO:0000256" key="1">
    <source>
        <dbReference type="ARBA" id="ARBA00022658"/>
    </source>
</evidence>
<dbReference type="PROSITE" id="PS50212">
    <property type="entry name" value="RASGEF_NTER"/>
    <property type="match status" value="1"/>
</dbReference>
<feature type="domain" description="Ras-GEF" evidence="3">
    <location>
        <begin position="373"/>
        <end position="602"/>
    </location>
</feature>
<evidence type="ECO:0000259" key="3">
    <source>
        <dbReference type="PROSITE" id="PS50009"/>
    </source>
</evidence>
<dbReference type="SMART" id="SM00667">
    <property type="entry name" value="LisH"/>
    <property type="match status" value="1"/>
</dbReference>
<comment type="caution">
    <text evidence="5">The sequence shown here is derived from an EMBL/GenBank/DDBJ whole genome shotgun (WGS) entry which is preliminary data.</text>
</comment>
<dbReference type="PANTHER" id="PTHR23113">
    <property type="entry name" value="GUANINE NUCLEOTIDE EXCHANGE FACTOR"/>
    <property type="match status" value="1"/>
</dbReference>
<dbReference type="Pfam" id="PF00617">
    <property type="entry name" value="RasGEF"/>
    <property type="match status" value="1"/>
</dbReference>
<dbReference type="SUPFAM" id="SSF48366">
    <property type="entry name" value="Ras GEF"/>
    <property type="match status" value="1"/>
</dbReference>
<dbReference type="InterPro" id="IPR008937">
    <property type="entry name" value="Ras-like_GEF"/>
</dbReference>
<dbReference type="InterPro" id="IPR006594">
    <property type="entry name" value="LisH"/>
</dbReference>